<gene>
    <name evidence="1" type="ORF">FDP41_001223</name>
</gene>
<dbReference type="CDD" id="cd02440">
    <property type="entry name" value="AdoMet_MTases"/>
    <property type="match status" value="1"/>
</dbReference>
<evidence type="ECO:0000313" key="2">
    <source>
        <dbReference type="Proteomes" id="UP000444721"/>
    </source>
</evidence>
<comment type="caution">
    <text evidence="1">The sequence shown here is derived from an EMBL/GenBank/DDBJ whole genome shotgun (WGS) entry which is preliminary data.</text>
</comment>
<dbReference type="AlphaFoldDB" id="A0A6A5C2J3"/>
<dbReference type="GO" id="GO:0005829">
    <property type="term" value="C:cytosol"/>
    <property type="evidence" value="ECO:0007669"/>
    <property type="project" value="TreeGrafter"/>
</dbReference>
<dbReference type="InterPro" id="IPR029063">
    <property type="entry name" value="SAM-dependent_MTases_sf"/>
</dbReference>
<dbReference type="OMA" id="SECMDER"/>
<dbReference type="GO" id="GO:0032991">
    <property type="term" value="C:protein-containing complex"/>
    <property type="evidence" value="ECO:0007669"/>
    <property type="project" value="TreeGrafter"/>
</dbReference>
<name>A0A6A5C2J3_NAEFO</name>
<dbReference type="Proteomes" id="UP000444721">
    <property type="component" value="Unassembled WGS sequence"/>
</dbReference>
<dbReference type="RefSeq" id="XP_044564783.1">
    <property type="nucleotide sequence ID" value="XM_044702726.1"/>
</dbReference>
<dbReference type="SUPFAM" id="SSF53335">
    <property type="entry name" value="S-adenosyl-L-methionine-dependent methyltransferases"/>
    <property type="match status" value="1"/>
</dbReference>
<dbReference type="PANTHER" id="PTHR14614:SF109">
    <property type="entry name" value="RIBOSOMAL LYSINE N-METHYLTRANSFERASE 5"/>
    <property type="match status" value="1"/>
</dbReference>
<dbReference type="Pfam" id="PF10294">
    <property type="entry name" value="Methyltransf_16"/>
    <property type="match status" value="2"/>
</dbReference>
<evidence type="ECO:0000313" key="1">
    <source>
        <dbReference type="EMBL" id="KAF0980070.1"/>
    </source>
</evidence>
<dbReference type="GeneID" id="68108441"/>
<reference evidence="1 2" key="1">
    <citation type="journal article" date="2019" name="Sci. Rep.">
        <title>Nanopore sequencing improves the draft genome of the human pathogenic amoeba Naegleria fowleri.</title>
        <authorList>
            <person name="Liechti N."/>
            <person name="Schurch N."/>
            <person name="Bruggmann R."/>
            <person name="Wittwer M."/>
        </authorList>
    </citation>
    <scope>NUCLEOTIDE SEQUENCE [LARGE SCALE GENOMIC DNA]</scope>
    <source>
        <strain evidence="1 2">ATCC 30894</strain>
    </source>
</reference>
<keyword evidence="2" id="KW-1185">Reference proteome</keyword>
<dbReference type="VEuPathDB" id="AmoebaDB:NfTy_048410"/>
<dbReference type="PANTHER" id="PTHR14614">
    <property type="entry name" value="HEPATOCELLULAR CARCINOMA-ASSOCIATED ANTIGEN"/>
    <property type="match status" value="1"/>
</dbReference>
<dbReference type="VEuPathDB" id="AmoebaDB:NF0107430"/>
<dbReference type="VEuPathDB" id="AmoebaDB:FDP41_001223"/>
<accession>A0A6A5C2J3</accession>
<evidence type="ECO:0008006" key="3">
    <source>
        <dbReference type="Google" id="ProtNLM"/>
    </source>
</evidence>
<protein>
    <recommendedName>
        <fullName evidence="3">FAM86 N-terminal domain-containing protein</fullName>
    </recommendedName>
</protein>
<organism evidence="1 2">
    <name type="scientific">Naegleria fowleri</name>
    <name type="common">Brain eating amoeba</name>
    <dbReference type="NCBI Taxonomy" id="5763"/>
    <lineage>
        <taxon>Eukaryota</taxon>
        <taxon>Discoba</taxon>
        <taxon>Heterolobosea</taxon>
        <taxon>Tetramitia</taxon>
        <taxon>Eutetramitia</taxon>
        <taxon>Vahlkampfiidae</taxon>
        <taxon>Naegleria</taxon>
    </lineage>
</organism>
<dbReference type="InterPro" id="IPR019410">
    <property type="entry name" value="Methyltransf_16"/>
</dbReference>
<dbReference type="EMBL" id="VFQX01000022">
    <property type="protein sequence ID" value="KAF0980070.1"/>
    <property type="molecule type" value="Genomic_DNA"/>
</dbReference>
<dbReference type="Gene3D" id="3.40.50.150">
    <property type="entry name" value="Vaccinia Virus protein VP39"/>
    <property type="match status" value="1"/>
</dbReference>
<sequence>MSSSQNKLRGYFNLETSKGTIRIMENYEVGTCGSRLWSSAPVLCKYLEKHANKLKLTSFRNILEVGAGCGISSILLAKLGCSRVVATDREIVLPILKQNVLYNCNEVANNISCEELEWLWACPTNTLDNDEHVKKLKEFRMKTTGSEDGTFDCIIGSDVVYEEPCIEPLLKLLTELSSASTLIFIAYEIRNDTAHELFLEKASKLFSLKKIPTKQQNSECMDERVLIYQLKKE</sequence>
<proteinExistence type="predicted"/>
<dbReference type="OrthoDB" id="413520at2759"/>